<dbReference type="InterPro" id="IPR041685">
    <property type="entry name" value="AAA_GajA/Old/RecF-like"/>
</dbReference>
<keyword evidence="3" id="KW-0255">Endonuclease</keyword>
<gene>
    <name evidence="3" type="ORF">SAMN05192540_1556</name>
</gene>
<dbReference type="Gene3D" id="3.40.50.300">
    <property type="entry name" value="P-loop containing nucleotide triphosphate hydrolases"/>
    <property type="match status" value="1"/>
</dbReference>
<organism evidence="3 4">
    <name type="scientific">Maribacter dokdonensis</name>
    <dbReference type="NCBI Taxonomy" id="320912"/>
    <lineage>
        <taxon>Bacteria</taxon>
        <taxon>Pseudomonadati</taxon>
        <taxon>Bacteroidota</taxon>
        <taxon>Flavobacteriia</taxon>
        <taxon>Flavobacteriales</taxon>
        <taxon>Flavobacteriaceae</taxon>
        <taxon>Maribacter</taxon>
    </lineage>
</organism>
<dbReference type="Proteomes" id="UP000183038">
    <property type="component" value="Unassembled WGS sequence"/>
</dbReference>
<keyword evidence="3" id="KW-0540">Nuclease</keyword>
<evidence type="ECO:0000313" key="4">
    <source>
        <dbReference type="Proteomes" id="UP000183038"/>
    </source>
</evidence>
<dbReference type="InterPro" id="IPR027417">
    <property type="entry name" value="P-loop_NTPase"/>
</dbReference>
<dbReference type="RefSeq" id="WP_074671593.1">
    <property type="nucleotide sequence ID" value="NZ_FNTB01000001.1"/>
</dbReference>
<sequence length="752" mass="84926">MHLNVIRIQNFRRLRDVTIDLNEDISIFVGANNSGKTSVSQALQLFLSSSREKFTIHDFSASSWPEIESFANAENGSELPEITIDLWFSVEASDLHRVIDLLPSLSWQGNYVGIRIALSPIDADATKSRFESAKTSALAALGEVDGEQGFAPFPKSLTDFLTTELKREYELRYYVLDNAKFDDNFKELADYTPLQIIPDKGSTGKSRSGKDIINSLIRVDFLQAQRHLSDTSGGSRNEELSRHLSRFYKRNLEKRSDDYEAMRALSESENLMNKHLEDVFSDTLDRLSNLGYPGLTNPGLKIMSDLNPSVLMSGQDGAQVHYVLDGGLTLPDKYNGLGFKNLIYMVVELLDLHNQWVDISENRPPLHLVFIEEPEAHLHTQLQQVFVNKVLDILIDEDAENYSSQLILTTHSAHILYERGFKPIRYFRREHTGSQQSTTVLNLSKFYTITEEPIRDFLERYLKLTHCDLFFADAAILVEGNVERLLTPLMIEKVAPELKTAYLTILEIGGAYGHRFQSLIEFLGITTLIITDLDSVQGLAPEAEPSVGIPVEENDLEVDEYEDIDEEEDGVPKKGSTCRVETLHAVTSNQTLIQWLPQQKTISDLLAASSESKIQSRSVQTPATVKVCYQNTVTITRGEDSLELAGRTLEEAFAFENLVWSQDISNKDLKLRVKSSDDPTLDLTAERLHKRIHSKNFKKTDFALALLTKNIDDWVVPSYIKEGLEWLNAELTVSPVISVAQENLTINQDEEE</sequence>
<dbReference type="CDD" id="cd01026">
    <property type="entry name" value="TOPRIM_OLD"/>
    <property type="match status" value="1"/>
</dbReference>
<reference evidence="3 4" key="1">
    <citation type="submission" date="2016-10" db="EMBL/GenBank/DDBJ databases">
        <authorList>
            <person name="de Groot N.N."/>
        </authorList>
    </citation>
    <scope>NUCLEOTIDE SEQUENCE [LARGE SCALE GENOMIC DNA]</scope>
    <source>
        <strain evidence="3 4">MAR_2009_71</strain>
    </source>
</reference>
<dbReference type="OrthoDB" id="9792800at2"/>
<dbReference type="InterPro" id="IPR051396">
    <property type="entry name" value="Bact_Antivir_Def_Nuclease"/>
</dbReference>
<dbReference type="PANTHER" id="PTHR43581:SF2">
    <property type="entry name" value="EXCINUCLEASE ATPASE SUBUNIT"/>
    <property type="match status" value="1"/>
</dbReference>
<evidence type="ECO:0000313" key="3">
    <source>
        <dbReference type="EMBL" id="SEB79218.1"/>
    </source>
</evidence>
<feature type="domain" description="Endonuclease GajA/Old nuclease/RecF-like AAA" evidence="1">
    <location>
        <begin position="1"/>
        <end position="415"/>
    </location>
</feature>
<dbReference type="Pfam" id="PF13175">
    <property type="entry name" value="AAA_15"/>
    <property type="match status" value="1"/>
</dbReference>
<dbReference type="InterPro" id="IPR034139">
    <property type="entry name" value="TOPRIM_OLD"/>
</dbReference>
<dbReference type="Pfam" id="PF20469">
    <property type="entry name" value="OLD-like_TOPRIM"/>
    <property type="match status" value="1"/>
</dbReference>
<dbReference type="SUPFAM" id="SSF52540">
    <property type="entry name" value="P-loop containing nucleoside triphosphate hydrolases"/>
    <property type="match status" value="1"/>
</dbReference>
<evidence type="ECO:0000259" key="2">
    <source>
        <dbReference type="Pfam" id="PF20469"/>
    </source>
</evidence>
<protein>
    <submittedName>
        <fullName evidence="3">Predicted ATP-dependent endonuclease of the OLD family, contains P-loop ATPase and TOPRIM domains</fullName>
    </submittedName>
</protein>
<evidence type="ECO:0000259" key="1">
    <source>
        <dbReference type="Pfam" id="PF13175"/>
    </source>
</evidence>
<feature type="domain" description="OLD protein-like TOPRIM" evidence="2">
    <location>
        <begin position="470"/>
        <end position="534"/>
    </location>
</feature>
<keyword evidence="3" id="KW-0378">Hydrolase</keyword>
<accession>A0A1H4M901</accession>
<name>A0A1H4M901_9FLAO</name>
<dbReference type="GO" id="GO:0004519">
    <property type="term" value="F:endonuclease activity"/>
    <property type="evidence" value="ECO:0007669"/>
    <property type="project" value="UniProtKB-KW"/>
</dbReference>
<proteinExistence type="predicted"/>
<dbReference type="AlphaFoldDB" id="A0A1H4M901"/>
<dbReference type="PANTHER" id="PTHR43581">
    <property type="entry name" value="ATP/GTP PHOSPHATASE"/>
    <property type="match status" value="1"/>
</dbReference>
<dbReference type="EMBL" id="FNTB01000001">
    <property type="protein sequence ID" value="SEB79218.1"/>
    <property type="molecule type" value="Genomic_DNA"/>
</dbReference>